<keyword evidence="1" id="KW-1185">Reference proteome</keyword>
<gene>
    <name evidence="2" type="primary">LOC107465806</name>
    <name evidence="3" type="synonym">LOC107466636</name>
</gene>
<organism evidence="2">
    <name type="scientific">Arachis duranensis</name>
    <name type="common">Wild peanut</name>
    <dbReference type="NCBI Taxonomy" id="130453"/>
    <lineage>
        <taxon>Eukaryota</taxon>
        <taxon>Viridiplantae</taxon>
        <taxon>Streptophyta</taxon>
        <taxon>Embryophyta</taxon>
        <taxon>Tracheophyta</taxon>
        <taxon>Spermatophyta</taxon>
        <taxon>Magnoliopsida</taxon>
        <taxon>eudicotyledons</taxon>
        <taxon>Gunneridae</taxon>
        <taxon>Pentapetalae</taxon>
        <taxon>rosids</taxon>
        <taxon>fabids</taxon>
        <taxon>Fabales</taxon>
        <taxon>Fabaceae</taxon>
        <taxon>Papilionoideae</taxon>
        <taxon>50 kb inversion clade</taxon>
        <taxon>dalbergioids sensu lato</taxon>
        <taxon>Dalbergieae</taxon>
        <taxon>Pterocarpus clade</taxon>
        <taxon>Arachis</taxon>
    </lineage>
</organism>
<dbReference type="RefSeq" id="XP_015940264.1">
    <property type="nucleotide sequence ID" value="XM_016084778.3"/>
</dbReference>
<dbReference type="AlphaFoldDB" id="A0A6P4BI48"/>
<dbReference type="Gene3D" id="1.10.3330.10">
    <property type="entry name" value="Oxo-4-hydroxy-4-carboxy-5-ureidoimidazoline decarboxylase"/>
    <property type="match status" value="1"/>
</dbReference>
<evidence type="ECO:0000313" key="1">
    <source>
        <dbReference type="Proteomes" id="UP000515211"/>
    </source>
</evidence>
<dbReference type="GeneID" id="107465806"/>
<dbReference type="RefSeq" id="XP_015941118.1">
    <property type="nucleotide sequence ID" value="XM_016085632.2"/>
</dbReference>
<protein>
    <submittedName>
        <fullName evidence="2 3">Uric acid degradation bifunctional protein TTL-like</fullName>
    </submittedName>
</protein>
<dbReference type="KEGG" id="adu:107465806"/>
<accession>A0A6P4BI48</accession>
<sequence>MEQAALFSSLEHATLFARDLWFNKLPINLWLDAFAVHMHIGEVVNKASGSILKELAQFKPKYHKKFGFGFITSTDKRLLYQIPEEVKAHYENTLIVELDIVSGEIHSYRKKTCPTLGTSISGQDLRDNRKNRRDSLSFNAGRRRWARR</sequence>
<evidence type="ECO:0000313" key="3">
    <source>
        <dbReference type="RefSeq" id="XP_015941118.1"/>
    </source>
</evidence>
<proteinExistence type="predicted"/>
<dbReference type="Proteomes" id="UP000515211">
    <property type="component" value="Chromosome 9"/>
</dbReference>
<dbReference type="SUPFAM" id="SSF158694">
    <property type="entry name" value="UraD-Like"/>
    <property type="match status" value="1"/>
</dbReference>
<reference evidence="1" key="1">
    <citation type="journal article" date="2016" name="Nat. Genet.">
        <title>The genome sequences of Arachis duranensis and Arachis ipaensis, the diploid ancestors of cultivated peanut.</title>
        <authorList>
            <person name="Bertioli D.J."/>
            <person name="Cannon S.B."/>
            <person name="Froenicke L."/>
            <person name="Huang G."/>
            <person name="Farmer A.D."/>
            <person name="Cannon E.K."/>
            <person name="Liu X."/>
            <person name="Gao D."/>
            <person name="Clevenger J."/>
            <person name="Dash S."/>
            <person name="Ren L."/>
            <person name="Moretzsohn M.C."/>
            <person name="Shirasawa K."/>
            <person name="Huang W."/>
            <person name="Vidigal B."/>
            <person name="Abernathy B."/>
            <person name="Chu Y."/>
            <person name="Niederhuth C.E."/>
            <person name="Umale P."/>
            <person name="Araujo A.C."/>
            <person name="Kozik A."/>
            <person name="Kim K.D."/>
            <person name="Burow M.D."/>
            <person name="Varshney R.K."/>
            <person name="Wang X."/>
            <person name="Zhang X."/>
            <person name="Barkley N."/>
            <person name="Guimaraes P.M."/>
            <person name="Isobe S."/>
            <person name="Guo B."/>
            <person name="Liao B."/>
            <person name="Stalker H.T."/>
            <person name="Schmitz R.J."/>
            <person name="Scheffler B.E."/>
            <person name="Leal-Bertioli S.C."/>
            <person name="Xun X."/>
            <person name="Jackson S.A."/>
            <person name="Michelmore R."/>
            <person name="Ozias-Akins P."/>
        </authorList>
    </citation>
    <scope>NUCLEOTIDE SEQUENCE [LARGE SCALE GENOMIC DNA]</scope>
    <source>
        <strain evidence="1">cv. V14167</strain>
    </source>
</reference>
<name>A0A6P4BI48_ARADU</name>
<reference evidence="2 3" key="2">
    <citation type="submission" date="2022-04" db="UniProtKB">
        <authorList>
            <consortium name="RefSeq"/>
        </authorList>
    </citation>
    <scope>IDENTIFICATION</scope>
    <source>
        <tissue evidence="2 3">Whole plant</tissue>
    </source>
</reference>
<dbReference type="InterPro" id="IPR036778">
    <property type="entry name" value="OHCU_decarboxylase_sf"/>
</dbReference>
<dbReference type="RefSeq" id="XP_015940264.1">
    <property type="nucleotide sequence ID" value="XM_016084778.2"/>
</dbReference>
<evidence type="ECO:0000313" key="2">
    <source>
        <dbReference type="RefSeq" id="XP_015940264.1"/>
    </source>
</evidence>